<reference evidence="3" key="1">
    <citation type="journal article" date="2019" name="Int. J. Syst. Evol. Microbiol.">
        <title>The Global Catalogue of Microorganisms (GCM) 10K type strain sequencing project: providing services to taxonomists for standard genome sequencing and annotation.</title>
        <authorList>
            <consortium name="The Broad Institute Genomics Platform"/>
            <consortium name="The Broad Institute Genome Sequencing Center for Infectious Disease"/>
            <person name="Wu L."/>
            <person name="Ma J."/>
        </authorList>
    </citation>
    <scope>NUCLEOTIDE SEQUENCE [LARGE SCALE GENOMIC DNA]</scope>
    <source>
        <strain evidence="3">JCM 17986</strain>
    </source>
</reference>
<dbReference type="InterPro" id="IPR046095">
    <property type="entry name" value="DUF6113"/>
</dbReference>
<dbReference type="Pfam" id="PF19608">
    <property type="entry name" value="DUF6113"/>
    <property type="match status" value="1"/>
</dbReference>
<feature type="transmembrane region" description="Helical" evidence="1">
    <location>
        <begin position="37"/>
        <end position="54"/>
    </location>
</feature>
<evidence type="ECO:0000313" key="2">
    <source>
        <dbReference type="EMBL" id="GAA4963965.1"/>
    </source>
</evidence>
<accession>A0ABP9H8I9</accession>
<dbReference type="Proteomes" id="UP001500466">
    <property type="component" value="Unassembled WGS sequence"/>
</dbReference>
<proteinExistence type="predicted"/>
<evidence type="ECO:0000313" key="3">
    <source>
        <dbReference type="Proteomes" id="UP001500466"/>
    </source>
</evidence>
<feature type="transmembrane region" description="Helical" evidence="1">
    <location>
        <begin position="61"/>
        <end position="77"/>
    </location>
</feature>
<protein>
    <submittedName>
        <fullName evidence="2">DUF6113 family protein</fullName>
    </submittedName>
</protein>
<feature type="transmembrane region" description="Helical" evidence="1">
    <location>
        <begin position="12"/>
        <end position="31"/>
    </location>
</feature>
<organism evidence="2 3">
    <name type="scientific">Yinghuangia aomiensis</name>
    <dbReference type="NCBI Taxonomy" id="676205"/>
    <lineage>
        <taxon>Bacteria</taxon>
        <taxon>Bacillati</taxon>
        <taxon>Actinomycetota</taxon>
        <taxon>Actinomycetes</taxon>
        <taxon>Kitasatosporales</taxon>
        <taxon>Streptomycetaceae</taxon>
        <taxon>Yinghuangia</taxon>
    </lineage>
</organism>
<dbReference type="PROSITE" id="PS51257">
    <property type="entry name" value="PROKAR_LIPOPROTEIN"/>
    <property type="match status" value="1"/>
</dbReference>
<gene>
    <name evidence="2" type="ORF">GCM10023205_29940</name>
</gene>
<evidence type="ECO:0000256" key="1">
    <source>
        <dbReference type="SAM" id="Phobius"/>
    </source>
</evidence>
<dbReference type="EMBL" id="BAABHS010000009">
    <property type="protein sequence ID" value="GAA4963965.1"/>
    <property type="molecule type" value="Genomic_DNA"/>
</dbReference>
<keyword evidence="1" id="KW-0812">Transmembrane</keyword>
<comment type="caution">
    <text evidence="2">The sequence shown here is derived from an EMBL/GenBank/DDBJ whole genome shotgun (WGS) entry which is preliminary data.</text>
</comment>
<name>A0ABP9H8I9_9ACTN</name>
<sequence length="131" mass="13113">MLSTVGRVAAYIGLFVLGCAVAAVGAFAQAAYLPGGLIAALAGAGGAFVVGGYAMRSKGGALAPAAGWLVTAFYIAANPRPEGDWVFTSGATSYLFLFGGSIIGVTIAMQPWGGTPGFLLLSGERTPHKNT</sequence>
<dbReference type="RefSeq" id="WP_345675938.1">
    <property type="nucleotide sequence ID" value="NZ_BAABHS010000009.1"/>
</dbReference>
<keyword evidence="3" id="KW-1185">Reference proteome</keyword>
<keyword evidence="1" id="KW-1133">Transmembrane helix</keyword>
<feature type="transmembrane region" description="Helical" evidence="1">
    <location>
        <begin position="97"/>
        <end position="121"/>
    </location>
</feature>
<keyword evidence="1" id="KW-0472">Membrane</keyword>